<reference evidence="2" key="1">
    <citation type="submission" date="2021-06" db="EMBL/GenBank/DDBJ databases">
        <authorList>
            <person name="Kallberg Y."/>
            <person name="Tangrot J."/>
            <person name="Rosling A."/>
        </authorList>
    </citation>
    <scope>NUCLEOTIDE SEQUENCE</scope>
    <source>
        <strain evidence="2">87-6 pot B 2015</strain>
    </source>
</reference>
<feature type="compositionally biased region" description="Basic and acidic residues" evidence="1">
    <location>
        <begin position="1"/>
        <end position="10"/>
    </location>
</feature>
<protein>
    <submittedName>
        <fullName evidence="2">16477_t:CDS:1</fullName>
    </submittedName>
</protein>
<proteinExistence type="predicted"/>
<evidence type="ECO:0000256" key="1">
    <source>
        <dbReference type="SAM" id="MobiDB-lite"/>
    </source>
</evidence>
<gene>
    <name evidence="2" type="ORF">FMOSSE_LOCUS7062</name>
</gene>
<dbReference type="EMBL" id="CAJVPP010001590">
    <property type="protein sequence ID" value="CAG8563180.1"/>
    <property type="molecule type" value="Genomic_DNA"/>
</dbReference>
<dbReference type="AlphaFoldDB" id="A0A9N9BEP1"/>
<feature type="region of interest" description="Disordered" evidence="1">
    <location>
        <begin position="1"/>
        <end position="30"/>
    </location>
</feature>
<comment type="caution">
    <text evidence="2">The sequence shown here is derived from an EMBL/GenBank/DDBJ whole genome shotgun (WGS) entry which is preliminary data.</text>
</comment>
<keyword evidence="3" id="KW-1185">Reference proteome</keyword>
<dbReference type="Proteomes" id="UP000789375">
    <property type="component" value="Unassembled WGS sequence"/>
</dbReference>
<accession>A0A9N9BEP1</accession>
<evidence type="ECO:0000313" key="2">
    <source>
        <dbReference type="EMBL" id="CAG8563180.1"/>
    </source>
</evidence>
<name>A0A9N9BEP1_FUNMO</name>
<evidence type="ECO:0000313" key="3">
    <source>
        <dbReference type="Proteomes" id="UP000789375"/>
    </source>
</evidence>
<organism evidence="2 3">
    <name type="scientific">Funneliformis mosseae</name>
    <name type="common">Endomycorrhizal fungus</name>
    <name type="synonym">Glomus mosseae</name>
    <dbReference type="NCBI Taxonomy" id="27381"/>
    <lineage>
        <taxon>Eukaryota</taxon>
        <taxon>Fungi</taxon>
        <taxon>Fungi incertae sedis</taxon>
        <taxon>Mucoromycota</taxon>
        <taxon>Glomeromycotina</taxon>
        <taxon>Glomeromycetes</taxon>
        <taxon>Glomerales</taxon>
        <taxon>Glomeraceae</taxon>
        <taxon>Funneliformis</taxon>
    </lineage>
</organism>
<sequence length="71" mass="8440">MDEQTRERPSLSHRSKFNTEDATRNGRVQPAQFHRYANDIERPHKDDFLLTRYSTGLMLVYRNEHHGNSNP</sequence>